<evidence type="ECO:0000313" key="2">
    <source>
        <dbReference type="EMBL" id="ARS53534.1"/>
    </source>
</evidence>
<protein>
    <recommendedName>
        <fullName evidence="1">TIR domain-containing protein</fullName>
    </recommendedName>
</protein>
<dbReference type="KEGG" id="kus:B9G99_12255"/>
<dbReference type="RefSeq" id="WP_086622411.1">
    <property type="nucleotide sequence ID" value="NZ_CP021323.1"/>
</dbReference>
<proteinExistence type="predicted"/>
<keyword evidence="3" id="KW-1185">Reference proteome</keyword>
<feature type="domain" description="TIR" evidence="1">
    <location>
        <begin position="49"/>
        <end position="165"/>
    </location>
</feature>
<dbReference type="GO" id="GO:0007165">
    <property type="term" value="P:signal transduction"/>
    <property type="evidence" value="ECO:0007669"/>
    <property type="project" value="InterPro"/>
</dbReference>
<evidence type="ECO:0000313" key="3">
    <source>
        <dbReference type="Proteomes" id="UP000250025"/>
    </source>
</evidence>
<dbReference type="InterPro" id="IPR000157">
    <property type="entry name" value="TIR_dom"/>
</dbReference>
<dbReference type="InterPro" id="IPR035897">
    <property type="entry name" value="Toll_tir_struct_dom_sf"/>
</dbReference>
<dbReference type="Proteomes" id="UP000250025">
    <property type="component" value="Chromosome"/>
</dbReference>
<evidence type="ECO:0000259" key="1">
    <source>
        <dbReference type="Pfam" id="PF13676"/>
    </source>
</evidence>
<gene>
    <name evidence="2" type="ORF">B9G99_12255</name>
</gene>
<dbReference type="SUPFAM" id="SSF52200">
    <property type="entry name" value="Toll/Interleukin receptor TIR domain"/>
    <property type="match status" value="1"/>
</dbReference>
<name>A0A2Z2H868_9GAMM</name>
<reference evidence="2 3" key="1">
    <citation type="journal article" date="2017" name="Int. J. Syst. Evol. Microbiol.">
        <title>Kushneria konosiri sp. nov., isolated from the Korean salt-fermented seafood Daemi-jeot.</title>
        <authorList>
            <person name="Yun J.H."/>
            <person name="Park S.K."/>
            <person name="Lee J.Y."/>
            <person name="Jung M.J."/>
            <person name="Bae J.W."/>
        </authorList>
    </citation>
    <scope>NUCLEOTIDE SEQUENCE [LARGE SCALE GENOMIC DNA]</scope>
    <source>
        <strain evidence="2 3">X49</strain>
    </source>
</reference>
<dbReference type="OrthoDB" id="9810385at2"/>
<dbReference type="Pfam" id="PF13676">
    <property type="entry name" value="TIR_2"/>
    <property type="match status" value="1"/>
</dbReference>
<sequence>MAVIRKSEILRRYNDAQKILLEDVDERRLAADSLQKSFESFSFSEHYDIFLSHAYSDARIVKQIRNMLIAKGYSVYVDWIEDKKLDRGQVSEYTATVLRNRMNNCSSLIYLTSDSAEKSVWMPWELGYMDARTGRVSIAPIIEDDDEEFNGREYLGLYPYLDLTGNSFYMHRGVGSWVTFEEWMQGKKPK</sequence>
<accession>A0A2Z2H868</accession>
<dbReference type="EMBL" id="CP021323">
    <property type="protein sequence ID" value="ARS53534.1"/>
    <property type="molecule type" value="Genomic_DNA"/>
</dbReference>
<organism evidence="2 3">
    <name type="scientific">Kushneria konosiri</name>
    <dbReference type="NCBI Taxonomy" id="698828"/>
    <lineage>
        <taxon>Bacteria</taxon>
        <taxon>Pseudomonadati</taxon>
        <taxon>Pseudomonadota</taxon>
        <taxon>Gammaproteobacteria</taxon>
        <taxon>Oceanospirillales</taxon>
        <taxon>Halomonadaceae</taxon>
        <taxon>Kushneria</taxon>
    </lineage>
</organism>
<dbReference type="Gene3D" id="3.40.50.10140">
    <property type="entry name" value="Toll/interleukin-1 receptor homology (TIR) domain"/>
    <property type="match status" value="1"/>
</dbReference>
<dbReference type="AlphaFoldDB" id="A0A2Z2H868"/>